<dbReference type="Pfam" id="PF13103">
    <property type="entry name" value="TonB_2"/>
    <property type="match status" value="1"/>
</dbReference>
<evidence type="ECO:0000256" key="1">
    <source>
        <dbReference type="SAM" id="SignalP"/>
    </source>
</evidence>
<evidence type="ECO:0000313" key="2">
    <source>
        <dbReference type="EMBL" id="MCQ4164449.1"/>
    </source>
</evidence>
<dbReference type="Gene3D" id="3.30.1150.10">
    <property type="match status" value="1"/>
</dbReference>
<sequence>MTASLRRALPLLAAVLPLGAPAAGDITEQKLAYMRALQQAVTANWLRPESATDLSCVVEIVLRPGGEVVQVSLGQPCNADAQARASINRAVLGASPLPYAGFEKVFQSRVNLIFQTDGH</sequence>
<dbReference type="EMBL" id="JANFQO010000005">
    <property type="protein sequence ID" value="MCQ4164449.1"/>
    <property type="molecule type" value="Genomic_DNA"/>
</dbReference>
<feature type="signal peptide" evidence="1">
    <location>
        <begin position="1"/>
        <end position="22"/>
    </location>
</feature>
<reference evidence="2" key="1">
    <citation type="submission" date="2022-07" db="EMBL/GenBank/DDBJ databases">
        <title>Tahibacter sp., a new gammaproteobacterium isolated from the silt sample collected at pig farm.</title>
        <authorList>
            <person name="Chen H."/>
        </authorList>
    </citation>
    <scope>NUCLEOTIDE SEQUENCE</scope>
    <source>
        <strain evidence="2">P2K</strain>
    </source>
</reference>
<organism evidence="2 3">
    <name type="scientific">Tahibacter harae</name>
    <dbReference type="NCBI Taxonomy" id="2963937"/>
    <lineage>
        <taxon>Bacteria</taxon>
        <taxon>Pseudomonadati</taxon>
        <taxon>Pseudomonadota</taxon>
        <taxon>Gammaproteobacteria</taxon>
        <taxon>Lysobacterales</taxon>
        <taxon>Rhodanobacteraceae</taxon>
        <taxon>Tahibacter</taxon>
    </lineage>
</organism>
<dbReference type="SUPFAM" id="SSF74653">
    <property type="entry name" value="TolA/TonB C-terminal domain"/>
    <property type="match status" value="1"/>
</dbReference>
<gene>
    <name evidence="2" type="ORF">NM961_06970</name>
</gene>
<dbReference type="RefSeq" id="WP_255913195.1">
    <property type="nucleotide sequence ID" value="NZ_JANFQO010000005.1"/>
</dbReference>
<evidence type="ECO:0000313" key="3">
    <source>
        <dbReference type="Proteomes" id="UP001165498"/>
    </source>
</evidence>
<dbReference type="Proteomes" id="UP001165498">
    <property type="component" value="Unassembled WGS sequence"/>
</dbReference>
<name>A0ABT1QQ74_9GAMM</name>
<protein>
    <submittedName>
        <fullName evidence="2">TonB C-terminal domain-containing protein</fullName>
    </submittedName>
</protein>
<proteinExistence type="predicted"/>
<keyword evidence="1" id="KW-0732">Signal</keyword>
<accession>A0ABT1QQ74</accession>
<keyword evidence="3" id="KW-1185">Reference proteome</keyword>
<feature type="chain" id="PRO_5046663096" evidence="1">
    <location>
        <begin position="23"/>
        <end position="119"/>
    </location>
</feature>
<comment type="caution">
    <text evidence="2">The sequence shown here is derived from an EMBL/GenBank/DDBJ whole genome shotgun (WGS) entry which is preliminary data.</text>
</comment>